<keyword evidence="3 6" id="KW-0812">Transmembrane</keyword>
<comment type="subcellular location">
    <subcellularLocation>
        <location evidence="1">Cell membrane</location>
        <topology evidence="1">Multi-pass membrane protein</topology>
    </subcellularLocation>
</comment>
<feature type="transmembrane region" description="Helical" evidence="6">
    <location>
        <begin position="243"/>
        <end position="261"/>
    </location>
</feature>
<feature type="transmembrane region" description="Helical" evidence="6">
    <location>
        <begin position="299"/>
        <end position="316"/>
    </location>
</feature>
<evidence type="ECO:0000256" key="6">
    <source>
        <dbReference type="SAM" id="Phobius"/>
    </source>
</evidence>
<evidence type="ECO:0000313" key="8">
    <source>
        <dbReference type="Proteomes" id="UP000255024"/>
    </source>
</evidence>
<reference evidence="7 8" key="1">
    <citation type="submission" date="2018-06" db="EMBL/GenBank/DDBJ databases">
        <authorList>
            <consortium name="Pathogen Informatics"/>
            <person name="Doyle S."/>
        </authorList>
    </citation>
    <scope>NUCLEOTIDE SEQUENCE [LARGE SCALE GENOMIC DNA]</scope>
    <source>
        <strain evidence="7 8">NCTC11179</strain>
    </source>
</reference>
<keyword evidence="5 6" id="KW-0472">Membrane</keyword>
<sequence length="321" mass="36165">MKKTVNKLISIILPLALGVFLVYYAFAKFTKEQIEEMVMHFKGADYSYIIIASIFSIISLWARAHRWKYALNYMGYTSSTATNFMAINIGYLMNLTVPRSGEVSRALVLQKYQQIPFDKSFGSIVSERVVDLICLLLCVCTALILQYGVLKDFLLQYVPVDQLMWLGLLAIVGFALVVVVFMYVTWKPITFVKQKLKGLVEGVNSIFKMPTKVEFLFFTLVIWFGYIATFYFGTLALAETSVLTFPMIMSAFVAGSFAVSFTNGGFGAFPLLLAELLVLYHISTVAGTAFGWILWTTQTAIVVVLGALSFFLLPLYHTRRR</sequence>
<dbReference type="GO" id="GO:0005886">
    <property type="term" value="C:plasma membrane"/>
    <property type="evidence" value="ECO:0007669"/>
    <property type="project" value="UniProtKB-SubCell"/>
</dbReference>
<feature type="transmembrane region" description="Helical" evidence="6">
    <location>
        <begin position="162"/>
        <end position="186"/>
    </location>
</feature>
<proteinExistence type="predicted"/>
<keyword evidence="8" id="KW-1185">Reference proteome</keyword>
<evidence type="ECO:0000313" key="7">
    <source>
        <dbReference type="EMBL" id="STZ69557.1"/>
    </source>
</evidence>
<dbReference type="InterPro" id="IPR022791">
    <property type="entry name" value="L-PG_synthase/AglD"/>
</dbReference>
<organism evidence="7 8">
    <name type="scientific">Myroides odoratus</name>
    <name type="common">Flavobacterium odoratum</name>
    <dbReference type="NCBI Taxonomy" id="256"/>
    <lineage>
        <taxon>Bacteria</taxon>
        <taxon>Pseudomonadati</taxon>
        <taxon>Bacteroidota</taxon>
        <taxon>Flavobacteriia</taxon>
        <taxon>Flavobacteriales</taxon>
        <taxon>Flavobacteriaceae</taxon>
        <taxon>Myroides</taxon>
    </lineage>
</organism>
<dbReference type="RefSeq" id="WP_115092258.1">
    <property type="nucleotide sequence ID" value="NZ_CP068107.1"/>
</dbReference>
<dbReference type="Proteomes" id="UP000255024">
    <property type="component" value="Unassembled WGS sequence"/>
</dbReference>
<protein>
    <submittedName>
        <fullName evidence="7">Uncharacterized protein</fullName>
    </submittedName>
</protein>
<dbReference type="PANTHER" id="PTHR39087">
    <property type="entry name" value="UPF0104 MEMBRANE PROTEIN MJ1595"/>
    <property type="match status" value="1"/>
</dbReference>
<evidence type="ECO:0000256" key="5">
    <source>
        <dbReference type="ARBA" id="ARBA00023136"/>
    </source>
</evidence>
<dbReference type="AlphaFoldDB" id="A0A378U357"/>
<name>A0A378U357_MYROD</name>
<keyword evidence="4 6" id="KW-1133">Transmembrane helix</keyword>
<keyword evidence="2" id="KW-1003">Cell membrane</keyword>
<feature type="transmembrane region" description="Helical" evidence="6">
    <location>
        <begin position="268"/>
        <end position="293"/>
    </location>
</feature>
<dbReference type="EMBL" id="UGQL01000002">
    <property type="protein sequence ID" value="STZ69557.1"/>
    <property type="molecule type" value="Genomic_DNA"/>
</dbReference>
<evidence type="ECO:0000256" key="1">
    <source>
        <dbReference type="ARBA" id="ARBA00004651"/>
    </source>
</evidence>
<feature type="transmembrane region" description="Helical" evidence="6">
    <location>
        <begin position="129"/>
        <end position="150"/>
    </location>
</feature>
<dbReference type="Pfam" id="PF03706">
    <property type="entry name" value="LPG_synthase_TM"/>
    <property type="match status" value="1"/>
</dbReference>
<evidence type="ECO:0000256" key="2">
    <source>
        <dbReference type="ARBA" id="ARBA00022475"/>
    </source>
</evidence>
<evidence type="ECO:0000256" key="4">
    <source>
        <dbReference type="ARBA" id="ARBA00022989"/>
    </source>
</evidence>
<accession>A0A378U357</accession>
<dbReference type="PANTHER" id="PTHR39087:SF2">
    <property type="entry name" value="UPF0104 MEMBRANE PROTEIN MJ1595"/>
    <property type="match status" value="1"/>
</dbReference>
<feature type="transmembrane region" description="Helical" evidence="6">
    <location>
        <begin position="46"/>
        <end position="64"/>
    </location>
</feature>
<feature type="transmembrane region" description="Helical" evidence="6">
    <location>
        <begin position="215"/>
        <end position="237"/>
    </location>
</feature>
<gene>
    <name evidence="7" type="ORF">NCTC11179_03066</name>
</gene>
<evidence type="ECO:0000256" key="3">
    <source>
        <dbReference type="ARBA" id="ARBA00022692"/>
    </source>
</evidence>
<feature type="transmembrane region" description="Helical" evidence="6">
    <location>
        <begin position="7"/>
        <end position="26"/>
    </location>
</feature>